<feature type="region of interest" description="Disordered" evidence="1">
    <location>
        <begin position="408"/>
        <end position="435"/>
    </location>
</feature>
<dbReference type="OrthoDB" id="69592at2759"/>
<evidence type="ECO:0000313" key="3">
    <source>
        <dbReference type="EMBL" id="ETP07277.1"/>
    </source>
</evidence>
<evidence type="ECO:0000259" key="2">
    <source>
        <dbReference type="Pfam" id="PF25273"/>
    </source>
</evidence>
<dbReference type="PANTHER" id="PTHR34415:SF1">
    <property type="entry name" value="INTEGRASE CATALYTIC DOMAIN-CONTAINING PROTEIN"/>
    <property type="match status" value="1"/>
</dbReference>
<gene>
    <name evidence="3" type="ORF">F441_16414</name>
</gene>
<sequence>MKKITKKTRKIVEFVKKEKLEVQYASSEGNIADIFTKALGPTRFQGLRKALNVEDVTAIQVHTERGGSNRSCNKQQYDARCTADFVTQLEPGDMRDKTIYVPAPPSSAELSGVVPVSQASGALQKASLLLAQDTTYPVDEAPTQVNATNDSEEEEADKPEDISINLINDDVRQHVSDLIRDDACERHCLEGKAGELEHLVRPLEQMSRTEKTTCILALIGVLMQTVTAGRRRGTGEREKFHYYLPFVGHVCRPSFARYLGVQPLTMQRYKRRVRDGFIAAAAHGNKANKNALKVDLGWLVKWFKALAAEVGEVVPGKVRMQKTQDGMVKKYYSREDYTLLPATFTWDALYEELHKFVELGLRVYEPARSTFRKLLSIHCPTIRIRSSQFNVCDMCTIYQTRMRQGATADKTEELSQHTESPRRIREYKKDKAASQEPNSDLAVIVTDFSQNLTIPSVTTTPSQWYFCSLLAVNLFDIFYENDGTQTNYVYDEFASGKGSDQINSMLQHFIRTVLIPAGKKHLVVYADNCSGQNKNNHVIRFFLAQVQYGTFERVDYKFFCEGPHKKLVRPRFRPYSQAHKPRRLLDHGPHYQRSQRRSRI</sequence>
<reference evidence="3 4" key="1">
    <citation type="submission" date="2013-11" db="EMBL/GenBank/DDBJ databases">
        <title>The Genome Sequence of Phytophthora parasitica CJ01A1.</title>
        <authorList>
            <consortium name="The Broad Institute Genomics Platform"/>
            <person name="Russ C."/>
            <person name="Tyler B."/>
            <person name="Panabieres F."/>
            <person name="Shan W."/>
            <person name="Tripathy S."/>
            <person name="Grunwald N."/>
            <person name="Machado M."/>
            <person name="Johnson C.S."/>
            <person name="Walker B."/>
            <person name="Young S.K."/>
            <person name="Zeng Q."/>
            <person name="Gargeya S."/>
            <person name="Fitzgerald M."/>
            <person name="Haas B."/>
            <person name="Abouelleil A."/>
            <person name="Allen A.W."/>
            <person name="Alvarado L."/>
            <person name="Arachchi H.M."/>
            <person name="Berlin A.M."/>
            <person name="Chapman S.B."/>
            <person name="Gainer-Dewar J."/>
            <person name="Goldberg J."/>
            <person name="Griggs A."/>
            <person name="Gujja S."/>
            <person name="Hansen M."/>
            <person name="Howarth C."/>
            <person name="Imamovic A."/>
            <person name="Ireland A."/>
            <person name="Larimer J."/>
            <person name="McCowan C."/>
            <person name="Murphy C."/>
            <person name="Pearson M."/>
            <person name="Poon T.W."/>
            <person name="Priest M."/>
            <person name="Roberts A."/>
            <person name="Saif S."/>
            <person name="Shea T."/>
            <person name="Sisk P."/>
            <person name="Sykes S."/>
            <person name="Wortman J."/>
            <person name="Nusbaum C."/>
            <person name="Birren B."/>
        </authorList>
    </citation>
    <scope>NUCLEOTIDE SEQUENCE [LARGE SCALE GENOMIC DNA]</scope>
    <source>
        <strain evidence="3 4">CJ01A1</strain>
    </source>
</reference>
<feature type="domain" description="DUF7869" evidence="2">
    <location>
        <begin position="502"/>
        <end position="562"/>
    </location>
</feature>
<dbReference type="AlphaFoldDB" id="W2W9R6"/>
<dbReference type="Proteomes" id="UP000018958">
    <property type="component" value="Unassembled WGS sequence"/>
</dbReference>
<evidence type="ECO:0000256" key="1">
    <source>
        <dbReference type="SAM" id="MobiDB-lite"/>
    </source>
</evidence>
<feature type="region of interest" description="Disordered" evidence="1">
    <location>
        <begin position="135"/>
        <end position="159"/>
    </location>
</feature>
<protein>
    <recommendedName>
        <fullName evidence="2">DUF7869 domain-containing protein</fullName>
    </recommendedName>
</protein>
<organism evidence="3 4">
    <name type="scientific">Phytophthora nicotianae CJ01A1</name>
    <dbReference type="NCBI Taxonomy" id="1317063"/>
    <lineage>
        <taxon>Eukaryota</taxon>
        <taxon>Sar</taxon>
        <taxon>Stramenopiles</taxon>
        <taxon>Oomycota</taxon>
        <taxon>Peronosporomycetes</taxon>
        <taxon>Peronosporales</taxon>
        <taxon>Peronosporaceae</taxon>
        <taxon>Phytophthora</taxon>
    </lineage>
</organism>
<feature type="compositionally biased region" description="Basic and acidic residues" evidence="1">
    <location>
        <begin position="409"/>
        <end position="433"/>
    </location>
</feature>
<proteinExistence type="predicted"/>
<accession>W2W9R6</accession>
<evidence type="ECO:0000313" key="4">
    <source>
        <dbReference type="Proteomes" id="UP000018958"/>
    </source>
</evidence>
<comment type="caution">
    <text evidence="3">The sequence shown here is derived from an EMBL/GenBank/DDBJ whole genome shotgun (WGS) entry which is preliminary data.</text>
</comment>
<dbReference type="InterPro" id="IPR057191">
    <property type="entry name" value="DUF7869"/>
</dbReference>
<dbReference type="Pfam" id="PF25273">
    <property type="entry name" value="DUF7869"/>
    <property type="match status" value="1"/>
</dbReference>
<dbReference type="EMBL" id="ANIX01003283">
    <property type="protein sequence ID" value="ETP07277.1"/>
    <property type="molecule type" value="Genomic_DNA"/>
</dbReference>
<feature type="region of interest" description="Disordered" evidence="1">
    <location>
        <begin position="578"/>
        <end position="600"/>
    </location>
</feature>
<dbReference type="PANTHER" id="PTHR34415">
    <property type="entry name" value="INTEGRASE CATALYTIC DOMAIN-CONTAINING PROTEIN"/>
    <property type="match status" value="1"/>
</dbReference>
<name>W2W9R6_PHYNI</name>